<comment type="caution">
    <text evidence="1">The sequence shown here is derived from an EMBL/GenBank/DDBJ whole genome shotgun (WGS) entry which is preliminary data.</text>
</comment>
<accession>A0AAP0Q3Y0</accession>
<reference evidence="1 2" key="1">
    <citation type="submission" date="2024-01" db="EMBL/GenBank/DDBJ databases">
        <title>Genome assemblies of Stephania.</title>
        <authorList>
            <person name="Yang L."/>
        </authorList>
    </citation>
    <scope>NUCLEOTIDE SEQUENCE [LARGE SCALE GENOMIC DNA]</scope>
    <source>
        <strain evidence="1">YNDBR</strain>
        <tissue evidence="1">Leaf</tissue>
    </source>
</reference>
<name>A0AAP0Q3Y0_9MAGN</name>
<evidence type="ECO:0000313" key="1">
    <source>
        <dbReference type="EMBL" id="KAK9162581.1"/>
    </source>
</evidence>
<protein>
    <submittedName>
        <fullName evidence="1">Uncharacterized protein</fullName>
    </submittedName>
</protein>
<gene>
    <name evidence="1" type="ORF">Syun_003483</name>
</gene>
<keyword evidence="2" id="KW-1185">Reference proteome</keyword>
<proteinExistence type="predicted"/>
<sequence length="66" mass="7614">MHDRQTGNDSNRNMRVLRVKRGNKQSIFHNNTTTIHNNPQQSSTWYHTITKGGHTLVRTSARVLSL</sequence>
<organism evidence="1 2">
    <name type="scientific">Stephania yunnanensis</name>
    <dbReference type="NCBI Taxonomy" id="152371"/>
    <lineage>
        <taxon>Eukaryota</taxon>
        <taxon>Viridiplantae</taxon>
        <taxon>Streptophyta</taxon>
        <taxon>Embryophyta</taxon>
        <taxon>Tracheophyta</taxon>
        <taxon>Spermatophyta</taxon>
        <taxon>Magnoliopsida</taxon>
        <taxon>Ranunculales</taxon>
        <taxon>Menispermaceae</taxon>
        <taxon>Menispermoideae</taxon>
        <taxon>Cissampelideae</taxon>
        <taxon>Stephania</taxon>
    </lineage>
</organism>
<dbReference type="Proteomes" id="UP001420932">
    <property type="component" value="Unassembled WGS sequence"/>
</dbReference>
<dbReference type="AlphaFoldDB" id="A0AAP0Q3Y0"/>
<dbReference type="EMBL" id="JBBNAF010000002">
    <property type="protein sequence ID" value="KAK9162581.1"/>
    <property type="molecule type" value="Genomic_DNA"/>
</dbReference>
<evidence type="ECO:0000313" key="2">
    <source>
        <dbReference type="Proteomes" id="UP001420932"/>
    </source>
</evidence>